<dbReference type="RefSeq" id="WP_184311785.1">
    <property type="nucleotide sequence ID" value="NZ_JACHEN010000022.1"/>
</dbReference>
<evidence type="ECO:0000256" key="4">
    <source>
        <dbReference type="ARBA" id="ARBA00023125"/>
    </source>
</evidence>
<evidence type="ECO:0000256" key="5">
    <source>
        <dbReference type="ARBA" id="ARBA00023163"/>
    </source>
</evidence>
<keyword evidence="10" id="KW-1185">Reference proteome</keyword>
<dbReference type="SUPFAM" id="SSF52172">
    <property type="entry name" value="CheY-like"/>
    <property type="match status" value="1"/>
</dbReference>
<dbReference type="CDD" id="cd17535">
    <property type="entry name" value="REC_NarL-like"/>
    <property type="match status" value="1"/>
</dbReference>
<evidence type="ECO:0000313" key="9">
    <source>
        <dbReference type="EMBL" id="MBB6217279.1"/>
    </source>
</evidence>
<dbReference type="PANTHER" id="PTHR43214:SF37">
    <property type="entry name" value="TRANSCRIPTIONAL REGULATORY PROTEIN YDFI"/>
    <property type="match status" value="1"/>
</dbReference>
<dbReference type="Pfam" id="PF00196">
    <property type="entry name" value="GerE"/>
    <property type="match status" value="1"/>
</dbReference>
<dbReference type="InterPro" id="IPR058245">
    <property type="entry name" value="NreC/VraR/RcsB-like_REC"/>
</dbReference>
<dbReference type="Proteomes" id="UP000579281">
    <property type="component" value="Unassembled WGS sequence"/>
</dbReference>
<accession>A0A841L4F8</accession>
<dbReference type="InterPro" id="IPR016032">
    <property type="entry name" value="Sig_transdc_resp-reg_C-effctor"/>
</dbReference>
<evidence type="ECO:0000256" key="7">
    <source>
        <dbReference type="PROSITE-ProRule" id="PRU00169"/>
    </source>
</evidence>
<dbReference type="Gene3D" id="3.40.50.2300">
    <property type="match status" value="1"/>
</dbReference>
<reference evidence="9 10" key="1">
    <citation type="submission" date="2020-08" db="EMBL/GenBank/DDBJ databases">
        <title>Genomic Encyclopedia of Type Strains, Phase IV (KMG-IV): sequencing the most valuable type-strain genomes for metagenomic binning, comparative biology and taxonomic classification.</title>
        <authorList>
            <person name="Goeker M."/>
        </authorList>
    </citation>
    <scope>NUCLEOTIDE SEQUENCE [LARGE SCALE GENOMIC DNA]</scope>
    <source>
        <strain evidence="9 10">DSM 103526</strain>
    </source>
</reference>
<name>A0A841L4F8_9FIRM</name>
<dbReference type="InterPro" id="IPR039420">
    <property type="entry name" value="WalR-like"/>
</dbReference>
<keyword evidence="3" id="KW-0805">Transcription regulation</keyword>
<dbReference type="Pfam" id="PF00072">
    <property type="entry name" value="Response_reg"/>
    <property type="match status" value="1"/>
</dbReference>
<comment type="function">
    <text evidence="6">May play the central regulatory role in sporulation. It may be an element of the effector pathway responsible for the activation of sporulation genes in response to nutritional stress. Spo0A may act in concert with spo0H (a sigma factor) to control the expression of some genes that are critical to the sporulation process.</text>
</comment>
<keyword evidence="4" id="KW-0238">DNA-binding</keyword>
<keyword evidence="5" id="KW-0804">Transcription</keyword>
<organism evidence="9 10">
    <name type="scientific">Anaerosolibacter carboniphilus</name>
    <dbReference type="NCBI Taxonomy" id="1417629"/>
    <lineage>
        <taxon>Bacteria</taxon>
        <taxon>Bacillati</taxon>
        <taxon>Bacillota</taxon>
        <taxon>Clostridia</taxon>
        <taxon>Peptostreptococcales</taxon>
        <taxon>Thermotaleaceae</taxon>
        <taxon>Anaerosolibacter</taxon>
    </lineage>
</organism>
<dbReference type="InterPro" id="IPR011006">
    <property type="entry name" value="CheY-like_superfamily"/>
</dbReference>
<dbReference type="GO" id="GO:0003677">
    <property type="term" value="F:DNA binding"/>
    <property type="evidence" value="ECO:0007669"/>
    <property type="project" value="UniProtKB-KW"/>
</dbReference>
<evidence type="ECO:0000256" key="1">
    <source>
        <dbReference type="ARBA" id="ARBA00018672"/>
    </source>
</evidence>
<dbReference type="GO" id="GO:0006355">
    <property type="term" value="P:regulation of DNA-templated transcription"/>
    <property type="evidence" value="ECO:0007669"/>
    <property type="project" value="InterPro"/>
</dbReference>
<dbReference type="PRINTS" id="PR00038">
    <property type="entry name" value="HTHLUXR"/>
</dbReference>
<dbReference type="SMART" id="SM00421">
    <property type="entry name" value="HTH_LUXR"/>
    <property type="match status" value="1"/>
</dbReference>
<sequence>MADTNTKIKVLVVDDMESFRVRFKNALSSDKNIELIGLAKNGYEAIVLTALQKPHVIIMDVRMENDISGIEASKEIIKMLPDTKIIISSVIDDDEIIFKAYQTGVADYIIKKNAKTKDVLDAVYAAYNNQSPIRPEIAERLRKEFQKMRNYKDSVLMTLCILSKLTPVEVDILILLSEGYSREQISQTRHIAFSTTKTHINNILGKFNKESSKELIQMLTETNIIEMIKQTKSGQVSL</sequence>
<dbReference type="EMBL" id="JACHEN010000022">
    <property type="protein sequence ID" value="MBB6217279.1"/>
    <property type="molecule type" value="Genomic_DNA"/>
</dbReference>
<evidence type="ECO:0000256" key="6">
    <source>
        <dbReference type="ARBA" id="ARBA00024867"/>
    </source>
</evidence>
<feature type="domain" description="Response regulatory" evidence="8">
    <location>
        <begin position="9"/>
        <end position="126"/>
    </location>
</feature>
<dbReference type="PROSITE" id="PS50110">
    <property type="entry name" value="RESPONSE_REGULATORY"/>
    <property type="match status" value="1"/>
</dbReference>
<evidence type="ECO:0000313" key="10">
    <source>
        <dbReference type="Proteomes" id="UP000579281"/>
    </source>
</evidence>
<dbReference type="GO" id="GO:0000160">
    <property type="term" value="P:phosphorelay signal transduction system"/>
    <property type="evidence" value="ECO:0007669"/>
    <property type="project" value="InterPro"/>
</dbReference>
<comment type="caution">
    <text evidence="9">The sequence shown here is derived from an EMBL/GenBank/DDBJ whole genome shotgun (WGS) entry which is preliminary data.</text>
</comment>
<dbReference type="InterPro" id="IPR000792">
    <property type="entry name" value="Tscrpt_reg_LuxR_C"/>
</dbReference>
<proteinExistence type="predicted"/>
<evidence type="ECO:0000256" key="2">
    <source>
        <dbReference type="ARBA" id="ARBA00022553"/>
    </source>
</evidence>
<evidence type="ECO:0000259" key="8">
    <source>
        <dbReference type="PROSITE" id="PS50110"/>
    </source>
</evidence>
<dbReference type="SMART" id="SM00448">
    <property type="entry name" value="REC"/>
    <property type="match status" value="1"/>
</dbReference>
<dbReference type="SUPFAM" id="SSF46894">
    <property type="entry name" value="C-terminal effector domain of the bipartite response regulators"/>
    <property type="match status" value="1"/>
</dbReference>
<gene>
    <name evidence="9" type="ORF">HNQ80_003398</name>
</gene>
<dbReference type="InterPro" id="IPR001789">
    <property type="entry name" value="Sig_transdc_resp-reg_receiver"/>
</dbReference>
<dbReference type="PANTHER" id="PTHR43214">
    <property type="entry name" value="TWO-COMPONENT RESPONSE REGULATOR"/>
    <property type="match status" value="1"/>
</dbReference>
<evidence type="ECO:0000256" key="3">
    <source>
        <dbReference type="ARBA" id="ARBA00023015"/>
    </source>
</evidence>
<dbReference type="AlphaFoldDB" id="A0A841L4F8"/>
<keyword evidence="2 7" id="KW-0597">Phosphoprotein</keyword>
<protein>
    <recommendedName>
        <fullName evidence="1">Stage 0 sporulation protein A homolog</fullName>
    </recommendedName>
</protein>
<feature type="modified residue" description="4-aspartylphosphate" evidence="7">
    <location>
        <position position="60"/>
    </location>
</feature>